<dbReference type="SUPFAM" id="SSF51735">
    <property type="entry name" value="NAD(P)-binding Rossmann-fold domains"/>
    <property type="match status" value="1"/>
</dbReference>
<comment type="catalytic activity">
    <reaction evidence="1 11">
        <text>UDP-alpha-D-glucose = UDP-alpha-D-galactose</text>
        <dbReference type="Rhea" id="RHEA:22168"/>
        <dbReference type="ChEBI" id="CHEBI:58885"/>
        <dbReference type="ChEBI" id="CHEBI:66914"/>
        <dbReference type="EC" id="5.1.3.2"/>
    </reaction>
</comment>
<comment type="subunit">
    <text evidence="11">Homodimer.</text>
</comment>
<keyword evidence="7 11" id="KW-0520">NAD</keyword>
<name>A0ABS2DLM8_9BACI</name>
<comment type="similarity">
    <text evidence="4 11">Belongs to the NAD(P)-dependent epimerase/dehydratase family.</text>
</comment>
<protein>
    <recommendedName>
        <fullName evidence="6 11">UDP-glucose 4-epimerase</fullName>
        <ecNumber evidence="5 11">5.1.3.2</ecNumber>
    </recommendedName>
</protein>
<reference evidence="13 14" key="1">
    <citation type="submission" date="2021-02" db="EMBL/GenBank/DDBJ databases">
        <title>Bacillus sp. RD4P76, an endophyte from a halophyte.</title>
        <authorList>
            <person name="Sun J.-Q."/>
        </authorList>
    </citation>
    <scope>NUCLEOTIDE SEQUENCE [LARGE SCALE GENOMIC DNA]</scope>
    <source>
        <strain evidence="13 14">RD4P76</strain>
    </source>
</reference>
<evidence type="ECO:0000256" key="5">
    <source>
        <dbReference type="ARBA" id="ARBA00013189"/>
    </source>
</evidence>
<dbReference type="EMBL" id="JAFELM010000036">
    <property type="protein sequence ID" value="MBM6618960.1"/>
    <property type="molecule type" value="Genomic_DNA"/>
</dbReference>
<evidence type="ECO:0000256" key="1">
    <source>
        <dbReference type="ARBA" id="ARBA00000083"/>
    </source>
</evidence>
<evidence type="ECO:0000256" key="7">
    <source>
        <dbReference type="ARBA" id="ARBA00023027"/>
    </source>
</evidence>
<dbReference type="GO" id="GO:0003978">
    <property type="term" value="F:UDP-glucose 4-epimerase activity"/>
    <property type="evidence" value="ECO:0007669"/>
    <property type="project" value="UniProtKB-EC"/>
</dbReference>
<comment type="pathway">
    <text evidence="3 11">Carbohydrate metabolism; galactose metabolism.</text>
</comment>
<keyword evidence="8" id="KW-0299">Galactose metabolism</keyword>
<evidence type="ECO:0000256" key="8">
    <source>
        <dbReference type="ARBA" id="ARBA00023144"/>
    </source>
</evidence>
<evidence type="ECO:0000256" key="10">
    <source>
        <dbReference type="ARBA" id="ARBA00023277"/>
    </source>
</evidence>
<proteinExistence type="inferred from homology"/>
<sequence length="333" mass="37210">MSVLVLGGAGYIGSHAVYQLIDQGEHVVIIDNLETGHREAIHPKASFYEGDIRNINFLRSVFENETIDAVIHFAANSLVGESMEDPLKYFDNNVYGTQVLLKVMVEHNVKKIVFSSTAATYGEPETVPITETVPTHPTSTYGETKLTMEKLMKWTEQAHDIKYVSLRYFNVAGARETAEIGEDHRPETHLIPIILQTALGQRSHITIFGEDYDTPDGTCIRDYIHVEDLIQAHLLSLNYLRNGGKSDVFNLGSSQGFSVKEMIESARKVTGKNIPAKIGLRRAGDPSVLIASSEKAKQTLGWNPTRTSIENIIEDAWRWHSTHPHGYKKVVPK</sequence>
<evidence type="ECO:0000256" key="11">
    <source>
        <dbReference type="RuleBase" id="RU366046"/>
    </source>
</evidence>
<evidence type="ECO:0000256" key="9">
    <source>
        <dbReference type="ARBA" id="ARBA00023235"/>
    </source>
</evidence>
<dbReference type="InterPro" id="IPR036291">
    <property type="entry name" value="NAD(P)-bd_dom_sf"/>
</dbReference>
<dbReference type="Pfam" id="PF01370">
    <property type="entry name" value="Epimerase"/>
    <property type="match status" value="1"/>
</dbReference>
<dbReference type="PANTHER" id="PTHR43725:SF53">
    <property type="entry name" value="UDP-ARABINOSE 4-EPIMERASE 1"/>
    <property type="match status" value="1"/>
</dbReference>
<evidence type="ECO:0000256" key="3">
    <source>
        <dbReference type="ARBA" id="ARBA00004947"/>
    </source>
</evidence>
<evidence type="ECO:0000259" key="12">
    <source>
        <dbReference type="Pfam" id="PF01370"/>
    </source>
</evidence>
<keyword evidence="14" id="KW-1185">Reference proteome</keyword>
<evidence type="ECO:0000256" key="6">
    <source>
        <dbReference type="ARBA" id="ARBA00018569"/>
    </source>
</evidence>
<dbReference type="NCBIfam" id="TIGR01179">
    <property type="entry name" value="galE"/>
    <property type="match status" value="1"/>
</dbReference>
<dbReference type="RefSeq" id="WP_204204297.1">
    <property type="nucleotide sequence ID" value="NZ_JAFELM010000036.1"/>
</dbReference>
<dbReference type="InterPro" id="IPR005886">
    <property type="entry name" value="UDP_G4E"/>
</dbReference>
<dbReference type="Gene3D" id="3.90.25.10">
    <property type="entry name" value="UDP-galactose 4-epimerase, domain 1"/>
    <property type="match status" value="1"/>
</dbReference>
<dbReference type="InterPro" id="IPR001509">
    <property type="entry name" value="Epimerase_deHydtase"/>
</dbReference>
<dbReference type="Gene3D" id="3.40.50.720">
    <property type="entry name" value="NAD(P)-binding Rossmann-like Domain"/>
    <property type="match status" value="1"/>
</dbReference>
<keyword evidence="10 11" id="KW-0119">Carbohydrate metabolism</keyword>
<dbReference type="PANTHER" id="PTHR43725">
    <property type="entry name" value="UDP-GLUCOSE 4-EPIMERASE"/>
    <property type="match status" value="1"/>
</dbReference>
<dbReference type="CDD" id="cd05247">
    <property type="entry name" value="UDP_G4E_1_SDR_e"/>
    <property type="match status" value="1"/>
</dbReference>
<accession>A0ABS2DLM8</accession>
<evidence type="ECO:0000313" key="14">
    <source>
        <dbReference type="Proteomes" id="UP001518925"/>
    </source>
</evidence>
<gene>
    <name evidence="13" type="primary">galE</name>
    <name evidence="13" type="ORF">JR050_14920</name>
</gene>
<comment type="cofactor">
    <cofactor evidence="2 11">
        <name>NAD(+)</name>
        <dbReference type="ChEBI" id="CHEBI:57540"/>
    </cofactor>
</comment>
<evidence type="ECO:0000256" key="2">
    <source>
        <dbReference type="ARBA" id="ARBA00001911"/>
    </source>
</evidence>
<keyword evidence="9 11" id="KW-0413">Isomerase</keyword>
<comment type="caution">
    <text evidence="13">The sequence shown here is derived from an EMBL/GenBank/DDBJ whole genome shotgun (WGS) entry which is preliminary data.</text>
</comment>
<evidence type="ECO:0000256" key="4">
    <source>
        <dbReference type="ARBA" id="ARBA00007637"/>
    </source>
</evidence>
<organism evidence="13 14">
    <name type="scientific">Bacillus suaedaesalsae</name>
    <dbReference type="NCBI Taxonomy" id="2810349"/>
    <lineage>
        <taxon>Bacteria</taxon>
        <taxon>Bacillati</taxon>
        <taxon>Bacillota</taxon>
        <taxon>Bacilli</taxon>
        <taxon>Bacillales</taxon>
        <taxon>Bacillaceae</taxon>
        <taxon>Bacillus</taxon>
    </lineage>
</organism>
<feature type="domain" description="NAD-dependent epimerase/dehydratase" evidence="12">
    <location>
        <begin position="3"/>
        <end position="252"/>
    </location>
</feature>
<dbReference type="EC" id="5.1.3.2" evidence="5 11"/>
<evidence type="ECO:0000313" key="13">
    <source>
        <dbReference type="EMBL" id="MBM6618960.1"/>
    </source>
</evidence>
<dbReference type="Proteomes" id="UP001518925">
    <property type="component" value="Unassembled WGS sequence"/>
</dbReference>